<dbReference type="Gene3D" id="3.30.70.100">
    <property type="match status" value="1"/>
</dbReference>
<protein>
    <recommendedName>
        <fullName evidence="3">Ethyl tert-butyl ether degradation EthD</fullName>
    </recommendedName>
</protein>
<proteinExistence type="predicted"/>
<accession>A0A081D0U6</accession>
<dbReference type="AlphaFoldDB" id="A0A081D0U6"/>
<evidence type="ECO:0008006" key="3">
    <source>
        <dbReference type="Google" id="ProtNLM"/>
    </source>
</evidence>
<organism evidence="1 2">
    <name type="scientific">Agrobacterium rubi TR3 = NBRC 13261</name>
    <dbReference type="NCBI Taxonomy" id="1368415"/>
    <lineage>
        <taxon>Bacteria</taxon>
        <taxon>Pseudomonadati</taxon>
        <taxon>Pseudomonadota</taxon>
        <taxon>Alphaproteobacteria</taxon>
        <taxon>Hyphomicrobiales</taxon>
        <taxon>Rhizobiaceae</taxon>
        <taxon>Rhizobium/Agrobacterium group</taxon>
        <taxon>Agrobacterium</taxon>
    </lineage>
</organism>
<evidence type="ECO:0000313" key="2">
    <source>
        <dbReference type="Proteomes" id="UP000028701"/>
    </source>
</evidence>
<dbReference type="Proteomes" id="UP000028701">
    <property type="component" value="Unassembled WGS sequence"/>
</dbReference>
<sequence length="110" mass="12401">MITRYALFEGKVKDGQTEAFREAVIKRILPKWQQFPKATDVRVSFAEARDDGAPELPMILAINYPDLQAVDEALASPVRSEARAATEAVLSEFFEGRIHHHVTTANEYKL</sequence>
<dbReference type="SUPFAM" id="SSF54909">
    <property type="entry name" value="Dimeric alpha+beta barrel"/>
    <property type="match status" value="1"/>
</dbReference>
<comment type="caution">
    <text evidence="1">The sequence shown here is derived from an EMBL/GenBank/DDBJ whole genome shotgun (WGS) entry which is preliminary data.</text>
</comment>
<name>A0A081D0U6_9HYPH</name>
<dbReference type="RefSeq" id="WP_045231974.1">
    <property type="nucleotide sequence ID" value="NZ_BBJU01000026.1"/>
</dbReference>
<gene>
    <name evidence="1" type="ORF">RRU01S_26_00690</name>
</gene>
<dbReference type="eggNOG" id="ENOG5032RFC">
    <property type="taxonomic scope" value="Bacteria"/>
</dbReference>
<dbReference type="EMBL" id="BBJU01000026">
    <property type="protein sequence ID" value="GAK72542.1"/>
    <property type="molecule type" value="Genomic_DNA"/>
</dbReference>
<dbReference type="OrthoDB" id="7107863at2"/>
<dbReference type="InterPro" id="IPR011008">
    <property type="entry name" value="Dimeric_a/b-barrel"/>
</dbReference>
<evidence type="ECO:0000313" key="1">
    <source>
        <dbReference type="EMBL" id="GAK72542.1"/>
    </source>
</evidence>
<reference evidence="1 2" key="1">
    <citation type="submission" date="2014-08" db="EMBL/GenBank/DDBJ databases">
        <title>Whole genome shotgun sequence of Rhizobium rubi NBRC 13261.</title>
        <authorList>
            <person name="Katano-Makiyama Y."/>
            <person name="Hosoyama A."/>
            <person name="Hashimoto M."/>
            <person name="Hosoyama Y."/>
            <person name="Noguchi M."/>
            <person name="Tsuchikane K."/>
            <person name="Uohara A."/>
            <person name="Ohji S."/>
            <person name="Ichikawa N."/>
            <person name="Kimura A."/>
            <person name="Yamazoe A."/>
            <person name="Fujita N."/>
        </authorList>
    </citation>
    <scope>NUCLEOTIDE SEQUENCE [LARGE SCALE GENOMIC DNA]</scope>
    <source>
        <strain evidence="1 2">NBRC 13261</strain>
    </source>
</reference>